<comment type="caution">
    <text evidence="3">The sequence shown here is derived from an EMBL/GenBank/DDBJ whole genome shotgun (WGS) entry which is preliminary data.</text>
</comment>
<dbReference type="CDD" id="cd00093">
    <property type="entry name" value="HTH_XRE"/>
    <property type="match status" value="1"/>
</dbReference>
<dbReference type="Gene3D" id="1.10.260.40">
    <property type="entry name" value="lambda repressor-like DNA-binding domains"/>
    <property type="match status" value="1"/>
</dbReference>
<sequence length="170" mass="18572">MNAGVSEAGASQGSAYQGAGTHASGSAVTPAEEPLTDELLHELLNASSPVEFTEAYNIGHRTLSEYLNQLLAEKGLRRADVVREAGINETFGYQIFKGQRNPTRDKVLQLAFALGCDLVETNRLLKAAGANELYCKDRRDAIILFCIDRGMGLTRTDEELYRFGEETLVS</sequence>
<dbReference type="EMBL" id="VTFZ01000002">
    <property type="protein sequence ID" value="MRX79665.1"/>
    <property type="molecule type" value="Genomic_DNA"/>
</dbReference>
<dbReference type="SUPFAM" id="SSF47413">
    <property type="entry name" value="lambda repressor-like DNA-binding domains"/>
    <property type="match status" value="1"/>
</dbReference>
<evidence type="ECO:0000313" key="3">
    <source>
        <dbReference type="EMBL" id="MRX79665.1"/>
    </source>
</evidence>
<evidence type="ECO:0000256" key="1">
    <source>
        <dbReference type="SAM" id="MobiDB-lite"/>
    </source>
</evidence>
<proteinExistence type="predicted"/>
<dbReference type="AlphaFoldDB" id="A0A7K0G791"/>
<name>A0A7K0G791_9ACTN</name>
<evidence type="ECO:0000313" key="4">
    <source>
        <dbReference type="Proteomes" id="UP000470010"/>
    </source>
</evidence>
<dbReference type="InterPro" id="IPR001387">
    <property type="entry name" value="Cro/C1-type_HTH"/>
</dbReference>
<reference evidence="4" key="1">
    <citation type="submission" date="2019-08" db="EMBL/GenBank/DDBJ databases">
        <title>Arthrobacter sp. nov., isolated from plateau pika and Tibetan wild ass.</title>
        <authorList>
            <person name="Ge Y."/>
        </authorList>
    </citation>
    <scope>NUCLEOTIDE SEQUENCE [LARGE SCALE GENOMIC DNA]</scope>
    <source>
        <strain evidence="4">HF-1365</strain>
    </source>
</reference>
<dbReference type="InterPro" id="IPR010982">
    <property type="entry name" value="Lambda_DNA-bd_dom_sf"/>
</dbReference>
<dbReference type="Pfam" id="PF13443">
    <property type="entry name" value="HTH_26"/>
    <property type="match status" value="1"/>
</dbReference>
<feature type="domain" description="HTH cro/C1-type" evidence="2">
    <location>
        <begin position="66"/>
        <end position="121"/>
    </location>
</feature>
<evidence type="ECO:0000259" key="2">
    <source>
        <dbReference type="SMART" id="SM00530"/>
    </source>
</evidence>
<keyword evidence="4" id="KW-1185">Reference proteome</keyword>
<organism evidence="3 4">
    <name type="scientific">Enorma shizhengliae</name>
    <dbReference type="NCBI Taxonomy" id="2606615"/>
    <lineage>
        <taxon>Bacteria</taxon>
        <taxon>Bacillati</taxon>
        <taxon>Actinomycetota</taxon>
        <taxon>Coriobacteriia</taxon>
        <taxon>Coriobacteriales</taxon>
        <taxon>Coriobacteriaceae</taxon>
        <taxon>Enorma</taxon>
    </lineage>
</organism>
<dbReference type="GO" id="GO:0003677">
    <property type="term" value="F:DNA binding"/>
    <property type="evidence" value="ECO:0007669"/>
    <property type="project" value="InterPro"/>
</dbReference>
<feature type="compositionally biased region" description="Low complexity" evidence="1">
    <location>
        <begin position="8"/>
        <end position="20"/>
    </location>
</feature>
<dbReference type="Proteomes" id="UP000470010">
    <property type="component" value="Unassembled WGS sequence"/>
</dbReference>
<protein>
    <submittedName>
        <fullName evidence="3">Helix-turn-helix domain-containing protein</fullName>
    </submittedName>
</protein>
<accession>A0A7K0G791</accession>
<dbReference type="SMART" id="SM00530">
    <property type="entry name" value="HTH_XRE"/>
    <property type="match status" value="1"/>
</dbReference>
<feature type="region of interest" description="Disordered" evidence="1">
    <location>
        <begin position="1"/>
        <end position="32"/>
    </location>
</feature>
<gene>
    <name evidence="3" type="ORF">GJE22_03455</name>
</gene>